<evidence type="ECO:0000313" key="1">
    <source>
        <dbReference type="EMBL" id="RKX72493.1"/>
    </source>
</evidence>
<dbReference type="AlphaFoldDB" id="A0A660SP48"/>
<protein>
    <submittedName>
        <fullName evidence="1">Uncharacterized protein</fullName>
    </submittedName>
</protein>
<reference evidence="1 2" key="1">
    <citation type="submission" date="2018-06" db="EMBL/GenBank/DDBJ databases">
        <title>Extensive metabolic versatility and redundancy in microbially diverse, dynamic hydrothermal sediments.</title>
        <authorList>
            <person name="Dombrowski N."/>
            <person name="Teske A."/>
            <person name="Baker B.J."/>
        </authorList>
    </citation>
    <scope>NUCLEOTIDE SEQUENCE [LARGE SCALE GENOMIC DNA]</scope>
    <source>
        <strain evidence="1">B10_G13</strain>
    </source>
</reference>
<gene>
    <name evidence="1" type="ORF">DRP43_00650</name>
</gene>
<comment type="caution">
    <text evidence="1">The sequence shown here is derived from an EMBL/GenBank/DDBJ whole genome shotgun (WGS) entry which is preliminary data.</text>
</comment>
<evidence type="ECO:0000313" key="2">
    <source>
        <dbReference type="Proteomes" id="UP000271125"/>
    </source>
</evidence>
<dbReference type="InterPro" id="IPR007456">
    <property type="entry name" value="Smg"/>
</dbReference>
<sequence>ESAYFSKNAIKYLYRLSYYNILSKEQFETIVDDITSYSAHRVSEDEVKLLVSIMLFNEPPELILPQKSIEEQFIH</sequence>
<accession>A0A660SP48</accession>
<organism evidence="1 2">
    <name type="scientific">candidate division TA06 bacterium</name>
    <dbReference type="NCBI Taxonomy" id="2250710"/>
    <lineage>
        <taxon>Bacteria</taxon>
        <taxon>Bacteria division TA06</taxon>
    </lineage>
</organism>
<proteinExistence type="predicted"/>
<dbReference type="EMBL" id="QNBD01000016">
    <property type="protein sequence ID" value="RKX72493.1"/>
    <property type="molecule type" value="Genomic_DNA"/>
</dbReference>
<name>A0A660SP48_UNCT6</name>
<feature type="non-terminal residue" evidence="1">
    <location>
        <position position="1"/>
    </location>
</feature>
<dbReference type="Proteomes" id="UP000271125">
    <property type="component" value="Unassembled WGS sequence"/>
</dbReference>
<dbReference type="Pfam" id="PF04361">
    <property type="entry name" value="DUF494"/>
    <property type="match status" value="1"/>
</dbReference>